<dbReference type="RefSeq" id="WP_108129604.1">
    <property type="nucleotide sequence ID" value="NZ_QBKP01000010.1"/>
</dbReference>
<evidence type="ECO:0000256" key="8">
    <source>
        <dbReference type="RuleBase" id="RU003960"/>
    </source>
</evidence>
<gene>
    <name evidence="10" type="ORF">C8N34_11097</name>
</gene>
<keyword evidence="6" id="KW-0627">Porphyrin biosynthesis</keyword>
<dbReference type="NCBIfam" id="NF004790">
    <property type="entry name" value="PRK06136.1"/>
    <property type="match status" value="1"/>
</dbReference>
<dbReference type="FunFam" id="3.40.1010.10:FF:000001">
    <property type="entry name" value="Siroheme synthase"/>
    <property type="match status" value="1"/>
</dbReference>
<proteinExistence type="inferred from homology"/>
<dbReference type="Gene3D" id="3.40.1010.10">
    <property type="entry name" value="Cobalt-precorrin-4 Transmethylase, Domain 1"/>
    <property type="match status" value="1"/>
</dbReference>
<organism evidence="10 11">
    <name type="scientific">Gemmobacter caeni</name>
    <dbReference type="NCBI Taxonomy" id="589035"/>
    <lineage>
        <taxon>Bacteria</taxon>
        <taxon>Pseudomonadati</taxon>
        <taxon>Pseudomonadota</taxon>
        <taxon>Alphaproteobacteria</taxon>
        <taxon>Rhodobacterales</taxon>
        <taxon>Paracoccaceae</taxon>
        <taxon>Gemmobacter</taxon>
    </lineage>
</organism>
<dbReference type="InterPro" id="IPR000878">
    <property type="entry name" value="4pyrrol_Mease"/>
</dbReference>
<dbReference type="Pfam" id="PF00590">
    <property type="entry name" value="TP_methylase"/>
    <property type="match status" value="1"/>
</dbReference>
<comment type="caution">
    <text evidence="10">The sequence shown here is derived from an EMBL/GenBank/DDBJ whole genome shotgun (WGS) entry which is preliminary data.</text>
</comment>
<evidence type="ECO:0000313" key="10">
    <source>
        <dbReference type="EMBL" id="PTX48237.1"/>
    </source>
</evidence>
<protein>
    <recommendedName>
        <fullName evidence="2">uroporphyrinogen-III C-methyltransferase</fullName>
        <ecNumber evidence="2">2.1.1.107</ecNumber>
    </recommendedName>
</protein>
<dbReference type="InterPro" id="IPR035996">
    <property type="entry name" value="4pyrrol_Methylase_sf"/>
</dbReference>
<evidence type="ECO:0000256" key="6">
    <source>
        <dbReference type="ARBA" id="ARBA00023244"/>
    </source>
</evidence>
<dbReference type="AlphaFoldDB" id="A0A2T6AWN6"/>
<dbReference type="UniPathway" id="UPA00262">
    <property type="reaction ID" value="UER00211"/>
</dbReference>
<accession>A0A2T6AWN6</accession>
<dbReference type="InterPro" id="IPR003043">
    <property type="entry name" value="Uropor_MeTrfase_CS"/>
</dbReference>
<keyword evidence="11" id="KW-1185">Reference proteome</keyword>
<name>A0A2T6AWN6_9RHOB</name>
<dbReference type="GO" id="GO:0004851">
    <property type="term" value="F:uroporphyrin-III C-methyltransferase activity"/>
    <property type="evidence" value="ECO:0007669"/>
    <property type="project" value="UniProtKB-EC"/>
</dbReference>
<sequence length="265" mass="27316">MSLLPPDPPHGHPLGRIALVGAGPGAADLLTTRALNRLREADVVFHDRLVSPEVLALTPARKVDVGKAVGANHWPQPRINCVVIAAALSGLRVVRLKSGDPSVFGHACEEIEAARLAGVPVEIVPGITAASAAAAALTRPLTERGQTERLVLATATCRTGETADLAGSFRPGTTLALYMAMHRLTAVEAALLATGAPETCTVEIVQQAGTAAERILTTVLRGMAAAAADMTNPAILLIRWPGPLARKGARPSGSHVAAASPLLIL</sequence>
<evidence type="ECO:0000313" key="11">
    <source>
        <dbReference type="Proteomes" id="UP000244224"/>
    </source>
</evidence>
<dbReference type="OrthoDB" id="9815856at2"/>
<evidence type="ECO:0000256" key="3">
    <source>
        <dbReference type="ARBA" id="ARBA00022603"/>
    </source>
</evidence>
<evidence type="ECO:0000259" key="9">
    <source>
        <dbReference type="Pfam" id="PF00590"/>
    </source>
</evidence>
<keyword evidence="5" id="KW-0949">S-adenosyl-L-methionine</keyword>
<dbReference type="NCBIfam" id="TIGR01469">
    <property type="entry name" value="cobA_cysG_Cterm"/>
    <property type="match status" value="1"/>
</dbReference>
<dbReference type="PANTHER" id="PTHR45790">
    <property type="entry name" value="SIROHEME SYNTHASE-RELATED"/>
    <property type="match status" value="1"/>
</dbReference>
<evidence type="ECO:0000256" key="1">
    <source>
        <dbReference type="ARBA" id="ARBA00005879"/>
    </source>
</evidence>
<dbReference type="EC" id="2.1.1.107" evidence="2"/>
<evidence type="ECO:0000256" key="7">
    <source>
        <dbReference type="ARBA" id="ARBA00025705"/>
    </source>
</evidence>
<comment type="pathway">
    <text evidence="7">Porphyrin-containing compound metabolism; siroheme biosynthesis; precorrin-2 from uroporphyrinogen III: step 1/1.</text>
</comment>
<keyword evidence="3 8" id="KW-0489">Methyltransferase</keyword>
<dbReference type="GO" id="GO:0019354">
    <property type="term" value="P:siroheme biosynthetic process"/>
    <property type="evidence" value="ECO:0007669"/>
    <property type="project" value="UniProtKB-UniPathway"/>
</dbReference>
<dbReference type="SUPFAM" id="SSF53790">
    <property type="entry name" value="Tetrapyrrole methylase"/>
    <property type="match status" value="1"/>
</dbReference>
<dbReference type="PANTHER" id="PTHR45790:SF3">
    <property type="entry name" value="S-ADENOSYL-L-METHIONINE-DEPENDENT UROPORPHYRINOGEN III METHYLTRANSFERASE, CHLOROPLASTIC"/>
    <property type="match status" value="1"/>
</dbReference>
<reference evidence="10 11" key="1">
    <citation type="submission" date="2018-04" db="EMBL/GenBank/DDBJ databases">
        <title>Genomic Encyclopedia of Archaeal and Bacterial Type Strains, Phase II (KMG-II): from individual species to whole genera.</title>
        <authorList>
            <person name="Goeker M."/>
        </authorList>
    </citation>
    <scope>NUCLEOTIDE SEQUENCE [LARGE SCALE GENOMIC DNA]</scope>
    <source>
        <strain evidence="10 11">DSM 21823</strain>
    </source>
</reference>
<dbReference type="CDD" id="cd11642">
    <property type="entry name" value="SUMT"/>
    <property type="match status" value="1"/>
</dbReference>
<comment type="similarity">
    <text evidence="1 8">Belongs to the precorrin methyltransferase family.</text>
</comment>
<dbReference type="PROSITE" id="PS00840">
    <property type="entry name" value="SUMT_2"/>
    <property type="match status" value="1"/>
</dbReference>
<evidence type="ECO:0000256" key="4">
    <source>
        <dbReference type="ARBA" id="ARBA00022679"/>
    </source>
</evidence>
<dbReference type="InterPro" id="IPR014776">
    <property type="entry name" value="4pyrrole_Mease_sub2"/>
</dbReference>
<keyword evidence="4 8" id="KW-0808">Transferase</keyword>
<dbReference type="EMBL" id="QBKP01000010">
    <property type="protein sequence ID" value="PTX48237.1"/>
    <property type="molecule type" value="Genomic_DNA"/>
</dbReference>
<dbReference type="InterPro" id="IPR014777">
    <property type="entry name" value="4pyrrole_Mease_sub1"/>
</dbReference>
<evidence type="ECO:0000256" key="2">
    <source>
        <dbReference type="ARBA" id="ARBA00012162"/>
    </source>
</evidence>
<dbReference type="GO" id="GO:0032259">
    <property type="term" value="P:methylation"/>
    <property type="evidence" value="ECO:0007669"/>
    <property type="project" value="UniProtKB-KW"/>
</dbReference>
<dbReference type="InterPro" id="IPR006366">
    <property type="entry name" value="CobA/CysG_C"/>
</dbReference>
<evidence type="ECO:0000256" key="5">
    <source>
        <dbReference type="ARBA" id="ARBA00022691"/>
    </source>
</evidence>
<feature type="domain" description="Tetrapyrrole methylase" evidence="9">
    <location>
        <begin position="17"/>
        <end position="221"/>
    </location>
</feature>
<dbReference type="InterPro" id="IPR050161">
    <property type="entry name" value="Siro_Cobalamin_biosynth"/>
</dbReference>
<dbReference type="Gene3D" id="3.30.950.10">
    <property type="entry name" value="Methyltransferase, Cobalt-precorrin-4 Transmethylase, Domain 2"/>
    <property type="match status" value="1"/>
</dbReference>
<dbReference type="Proteomes" id="UP000244224">
    <property type="component" value="Unassembled WGS sequence"/>
</dbReference>